<keyword evidence="7" id="KW-1185">Reference proteome</keyword>
<evidence type="ECO:0000259" key="4">
    <source>
        <dbReference type="PROSITE" id="PS51077"/>
    </source>
</evidence>
<organism evidence="6 7">
    <name type="scientific">Roseibium album</name>
    <dbReference type="NCBI Taxonomy" id="311410"/>
    <lineage>
        <taxon>Bacteria</taxon>
        <taxon>Pseudomonadati</taxon>
        <taxon>Pseudomonadota</taxon>
        <taxon>Alphaproteobacteria</taxon>
        <taxon>Hyphomicrobiales</taxon>
        <taxon>Stappiaceae</taxon>
        <taxon>Roseibium</taxon>
    </lineage>
</organism>
<dbReference type="Pfam" id="PF09339">
    <property type="entry name" value="HTH_IclR"/>
    <property type="match status" value="1"/>
</dbReference>
<dbReference type="SUPFAM" id="SSF46785">
    <property type="entry name" value="Winged helix' DNA-binding domain"/>
    <property type="match status" value="1"/>
</dbReference>
<evidence type="ECO:0000313" key="6">
    <source>
        <dbReference type="EMBL" id="CTQ73906.1"/>
    </source>
</evidence>
<protein>
    <submittedName>
        <fullName evidence="6">Kip operon repressor protein</fullName>
    </submittedName>
</protein>
<dbReference type="InterPro" id="IPR036390">
    <property type="entry name" value="WH_DNA-bd_sf"/>
</dbReference>
<dbReference type="Gene3D" id="1.10.10.10">
    <property type="entry name" value="Winged helix-like DNA-binding domain superfamily/Winged helix DNA-binding domain"/>
    <property type="match status" value="1"/>
</dbReference>
<proteinExistence type="predicted"/>
<reference evidence="7" key="1">
    <citation type="submission" date="2015-07" db="EMBL/GenBank/DDBJ databases">
        <authorList>
            <person name="Rodrigo-Torres Lidia"/>
            <person name="Arahal R.David."/>
        </authorList>
    </citation>
    <scope>NUCLEOTIDE SEQUENCE [LARGE SCALE GENOMIC DNA]</scope>
    <source>
        <strain evidence="7">CECT 5096</strain>
    </source>
</reference>
<evidence type="ECO:0000259" key="5">
    <source>
        <dbReference type="PROSITE" id="PS51078"/>
    </source>
</evidence>
<dbReference type="InterPro" id="IPR050707">
    <property type="entry name" value="HTH_MetabolicPath_Reg"/>
</dbReference>
<dbReference type="PANTHER" id="PTHR30136:SF24">
    <property type="entry name" value="HTH-TYPE TRANSCRIPTIONAL REPRESSOR ALLR"/>
    <property type="match status" value="1"/>
</dbReference>
<evidence type="ECO:0000256" key="3">
    <source>
        <dbReference type="ARBA" id="ARBA00023163"/>
    </source>
</evidence>
<dbReference type="InterPro" id="IPR014757">
    <property type="entry name" value="Tscrpt_reg_IclR_C"/>
</dbReference>
<dbReference type="InterPro" id="IPR005471">
    <property type="entry name" value="Tscrpt_reg_IclR_N"/>
</dbReference>
<sequence length="312" mass="34145">MSFSKMVQIMNPRSQINIVSNATICQDQCEATLAATLPGDTKRQLTRTGYSMGTITKALNLLNHFSPNHPEIGLTEFRKLSGQDKATVHRHLIELTSNGFLEQNPVTRGYRLGPAILRLAAVRERLFPARTIVAPLVEALASELGELVHVSLREGNHMSPLFHHDALIHGTRVYFDEAELLPLHATASGLAMLAFGPENLLPDLLKTPLPAATEHTITDHNLLRSTVEKVREAGIAFVDQGFEAHVSSFAAPLFGDQPEAIGTIAVALPTVRVTDDMRRRIKAALPRTANEVTEKLGGTVPVDLRRIWTNAA</sequence>
<dbReference type="STRING" id="311410.LA5095_00704"/>
<evidence type="ECO:0000256" key="2">
    <source>
        <dbReference type="ARBA" id="ARBA00023125"/>
    </source>
</evidence>
<feature type="domain" description="HTH iclR-type" evidence="4">
    <location>
        <begin position="52"/>
        <end position="114"/>
    </location>
</feature>
<dbReference type="EMBL" id="CXWC01000011">
    <property type="protein sequence ID" value="CTQ73906.1"/>
    <property type="molecule type" value="Genomic_DNA"/>
</dbReference>
<dbReference type="AlphaFoldDB" id="A0A0M6ZE76"/>
<keyword evidence="1" id="KW-0805">Transcription regulation</keyword>
<dbReference type="InterPro" id="IPR036388">
    <property type="entry name" value="WH-like_DNA-bd_sf"/>
</dbReference>
<dbReference type="GO" id="GO:0045892">
    <property type="term" value="P:negative regulation of DNA-templated transcription"/>
    <property type="evidence" value="ECO:0007669"/>
    <property type="project" value="TreeGrafter"/>
</dbReference>
<feature type="domain" description="IclR-ED" evidence="5">
    <location>
        <begin position="115"/>
        <end position="298"/>
    </location>
</feature>
<dbReference type="Proteomes" id="UP000049983">
    <property type="component" value="Unassembled WGS sequence"/>
</dbReference>
<dbReference type="SMART" id="SM00346">
    <property type="entry name" value="HTH_ICLR"/>
    <property type="match status" value="1"/>
</dbReference>
<dbReference type="Pfam" id="PF01614">
    <property type="entry name" value="IclR_C"/>
    <property type="match status" value="1"/>
</dbReference>
<dbReference type="PROSITE" id="PS51078">
    <property type="entry name" value="ICLR_ED"/>
    <property type="match status" value="1"/>
</dbReference>
<evidence type="ECO:0000313" key="7">
    <source>
        <dbReference type="Proteomes" id="UP000049983"/>
    </source>
</evidence>
<accession>A0A0M6ZE76</accession>
<dbReference type="GO" id="GO:0003677">
    <property type="term" value="F:DNA binding"/>
    <property type="evidence" value="ECO:0007669"/>
    <property type="project" value="UniProtKB-KW"/>
</dbReference>
<dbReference type="GO" id="GO:0003700">
    <property type="term" value="F:DNA-binding transcription factor activity"/>
    <property type="evidence" value="ECO:0007669"/>
    <property type="project" value="TreeGrafter"/>
</dbReference>
<dbReference type="Gene3D" id="3.30.450.40">
    <property type="match status" value="1"/>
</dbReference>
<name>A0A0M6ZE76_9HYPH</name>
<keyword evidence="3" id="KW-0804">Transcription</keyword>
<dbReference type="PANTHER" id="PTHR30136">
    <property type="entry name" value="HELIX-TURN-HELIX TRANSCRIPTIONAL REGULATOR, ICLR FAMILY"/>
    <property type="match status" value="1"/>
</dbReference>
<keyword evidence="2" id="KW-0238">DNA-binding</keyword>
<dbReference type="PROSITE" id="PS51077">
    <property type="entry name" value="HTH_ICLR"/>
    <property type="match status" value="1"/>
</dbReference>
<gene>
    <name evidence="6" type="primary">kipR_2</name>
    <name evidence="6" type="ORF">LA5096_03844</name>
</gene>
<dbReference type="SUPFAM" id="SSF55781">
    <property type="entry name" value="GAF domain-like"/>
    <property type="match status" value="1"/>
</dbReference>
<dbReference type="InterPro" id="IPR029016">
    <property type="entry name" value="GAF-like_dom_sf"/>
</dbReference>
<evidence type="ECO:0000256" key="1">
    <source>
        <dbReference type="ARBA" id="ARBA00023015"/>
    </source>
</evidence>